<feature type="compositionally biased region" description="Polar residues" evidence="1">
    <location>
        <begin position="8"/>
        <end position="24"/>
    </location>
</feature>
<evidence type="ECO:0000313" key="2">
    <source>
        <dbReference type="EMBL" id="KAF9513832.1"/>
    </source>
</evidence>
<feature type="region of interest" description="Disordered" evidence="1">
    <location>
        <begin position="1"/>
        <end position="24"/>
    </location>
</feature>
<dbReference type="EMBL" id="MU128968">
    <property type="protein sequence ID" value="KAF9513832.1"/>
    <property type="molecule type" value="Genomic_DNA"/>
</dbReference>
<dbReference type="AlphaFoldDB" id="A0A9P6DU28"/>
<sequence>MPTKGMRESSTANPSILSGSRLSYPSFTPVGDQLYVWGAHRQTRDFLILDLKSLEWRQNASVRDPREVK</sequence>
<reference evidence="2" key="1">
    <citation type="journal article" date="2020" name="Nat. Commun.">
        <title>Large-scale genome sequencing of mycorrhizal fungi provides insights into the early evolution of symbiotic traits.</title>
        <authorList>
            <person name="Miyauchi S."/>
            <person name="Kiss E."/>
            <person name="Kuo A."/>
            <person name="Drula E."/>
            <person name="Kohler A."/>
            <person name="Sanchez-Garcia M."/>
            <person name="Morin E."/>
            <person name="Andreopoulos B."/>
            <person name="Barry K.W."/>
            <person name="Bonito G."/>
            <person name="Buee M."/>
            <person name="Carver A."/>
            <person name="Chen C."/>
            <person name="Cichocki N."/>
            <person name="Clum A."/>
            <person name="Culley D."/>
            <person name="Crous P.W."/>
            <person name="Fauchery L."/>
            <person name="Girlanda M."/>
            <person name="Hayes R.D."/>
            <person name="Keri Z."/>
            <person name="LaButti K."/>
            <person name="Lipzen A."/>
            <person name="Lombard V."/>
            <person name="Magnuson J."/>
            <person name="Maillard F."/>
            <person name="Murat C."/>
            <person name="Nolan M."/>
            <person name="Ohm R.A."/>
            <person name="Pangilinan J."/>
            <person name="Pereira M.F."/>
            <person name="Perotto S."/>
            <person name="Peter M."/>
            <person name="Pfister S."/>
            <person name="Riley R."/>
            <person name="Sitrit Y."/>
            <person name="Stielow J.B."/>
            <person name="Szollosi G."/>
            <person name="Zifcakova L."/>
            <person name="Stursova M."/>
            <person name="Spatafora J.W."/>
            <person name="Tedersoo L."/>
            <person name="Vaario L.M."/>
            <person name="Yamada A."/>
            <person name="Yan M."/>
            <person name="Wang P."/>
            <person name="Xu J."/>
            <person name="Bruns T."/>
            <person name="Baldrian P."/>
            <person name="Vilgalys R."/>
            <person name="Dunand C."/>
            <person name="Henrissat B."/>
            <person name="Grigoriev I.V."/>
            <person name="Hibbett D."/>
            <person name="Nagy L.G."/>
            <person name="Martin F.M."/>
        </authorList>
    </citation>
    <scope>NUCLEOTIDE SEQUENCE</scope>
    <source>
        <strain evidence="2">UP504</strain>
    </source>
</reference>
<evidence type="ECO:0008006" key="4">
    <source>
        <dbReference type="Google" id="ProtNLM"/>
    </source>
</evidence>
<evidence type="ECO:0000313" key="3">
    <source>
        <dbReference type="Proteomes" id="UP000886523"/>
    </source>
</evidence>
<organism evidence="2 3">
    <name type="scientific">Hydnum rufescens UP504</name>
    <dbReference type="NCBI Taxonomy" id="1448309"/>
    <lineage>
        <taxon>Eukaryota</taxon>
        <taxon>Fungi</taxon>
        <taxon>Dikarya</taxon>
        <taxon>Basidiomycota</taxon>
        <taxon>Agaricomycotina</taxon>
        <taxon>Agaricomycetes</taxon>
        <taxon>Cantharellales</taxon>
        <taxon>Hydnaceae</taxon>
        <taxon>Hydnum</taxon>
    </lineage>
</organism>
<comment type="caution">
    <text evidence="2">The sequence shown here is derived from an EMBL/GenBank/DDBJ whole genome shotgun (WGS) entry which is preliminary data.</text>
</comment>
<accession>A0A9P6DU28</accession>
<evidence type="ECO:0000256" key="1">
    <source>
        <dbReference type="SAM" id="MobiDB-lite"/>
    </source>
</evidence>
<dbReference type="Proteomes" id="UP000886523">
    <property type="component" value="Unassembled WGS sequence"/>
</dbReference>
<name>A0A9P6DU28_9AGAM</name>
<protein>
    <recommendedName>
        <fullName evidence="4">Kelch repeat-containing protein</fullName>
    </recommendedName>
</protein>
<proteinExistence type="predicted"/>
<keyword evidence="3" id="KW-1185">Reference proteome</keyword>
<gene>
    <name evidence="2" type="ORF">BS47DRAFT_1343839</name>
</gene>